<organism evidence="1">
    <name type="scientific">Tetraselmis sp. GSL018</name>
    <dbReference type="NCBI Taxonomy" id="582737"/>
    <lineage>
        <taxon>Eukaryota</taxon>
        <taxon>Viridiplantae</taxon>
        <taxon>Chlorophyta</taxon>
        <taxon>core chlorophytes</taxon>
        <taxon>Chlorodendrophyceae</taxon>
        <taxon>Chlorodendrales</taxon>
        <taxon>Chlorodendraceae</taxon>
        <taxon>Tetraselmis</taxon>
    </lineage>
</organism>
<protein>
    <submittedName>
        <fullName evidence="1">Uncharacterized protein</fullName>
    </submittedName>
</protein>
<dbReference type="AlphaFoldDB" id="A0A061RUE3"/>
<evidence type="ECO:0000313" key="1">
    <source>
        <dbReference type="EMBL" id="JAC74335.1"/>
    </source>
</evidence>
<reference evidence="1" key="1">
    <citation type="submission" date="2014-05" db="EMBL/GenBank/DDBJ databases">
        <title>The transcriptome of the halophilic microalga Tetraselmis sp. GSL018 isolated from the Great Salt Lake, Utah.</title>
        <authorList>
            <person name="Jinkerson R.E."/>
            <person name="D'Adamo S."/>
            <person name="Posewitz M.C."/>
        </authorList>
    </citation>
    <scope>NUCLEOTIDE SEQUENCE</scope>
    <source>
        <strain evidence="1">GSL018</strain>
    </source>
</reference>
<feature type="non-terminal residue" evidence="1">
    <location>
        <position position="1"/>
    </location>
</feature>
<gene>
    <name evidence="1" type="ORF">TSPGSL018_26258</name>
</gene>
<dbReference type="EMBL" id="GBEZ01011455">
    <property type="protein sequence ID" value="JAC74335.1"/>
    <property type="molecule type" value="Transcribed_RNA"/>
</dbReference>
<accession>A0A061RUE3</accession>
<sequence>GRCSREWLLSFVNKRLRLQHGWACECAELESLLRRLDHENRLFYVDGEVYF</sequence>
<proteinExistence type="predicted"/>
<name>A0A061RUE3_9CHLO</name>